<reference evidence="2" key="1">
    <citation type="submission" date="2022-04" db="EMBL/GenBank/DDBJ databases">
        <title>A functionally conserved STORR gene fusion in Papaver species that diverged 16.8 million years ago.</title>
        <authorList>
            <person name="Catania T."/>
        </authorList>
    </citation>
    <scope>NUCLEOTIDE SEQUENCE</scope>
    <source>
        <strain evidence="2">S-188037</strain>
    </source>
</reference>
<comment type="caution">
    <text evidence="2">The sequence shown here is derived from an EMBL/GenBank/DDBJ whole genome shotgun (WGS) entry which is preliminary data.</text>
</comment>
<sequence length="121" mass="14098">MGYSQRNPKRISNESEFESRAGKKIKKTLCSQLTNSWSAMHRHLFDYEFNGGGCVSAARFRKMQYIYVLAPSYGDLYVPALILCHYCLNISLPHRMVHSLPPSEWELFCSFYIMSRRALHL</sequence>
<dbReference type="AlphaFoldDB" id="A0AAD4XRU2"/>
<dbReference type="EMBL" id="JAJJMB010003267">
    <property type="protein sequence ID" value="KAI3948417.1"/>
    <property type="molecule type" value="Genomic_DNA"/>
</dbReference>
<name>A0AAD4XRU2_9MAGN</name>
<feature type="region of interest" description="Disordered" evidence="1">
    <location>
        <begin position="1"/>
        <end position="22"/>
    </location>
</feature>
<feature type="non-terminal residue" evidence="2">
    <location>
        <position position="1"/>
    </location>
</feature>
<protein>
    <submittedName>
        <fullName evidence="2">Uncharacterized protein</fullName>
    </submittedName>
</protein>
<organism evidence="2 3">
    <name type="scientific">Papaver atlanticum</name>
    <dbReference type="NCBI Taxonomy" id="357466"/>
    <lineage>
        <taxon>Eukaryota</taxon>
        <taxon>Viridiplantae</taxon>
        <taxon>Streptophyta</taxon>
        <taxon>Embryophyta</taxon>
        <taxon>Tracheophyta</taxon>
        <taxon>Spermatophyta</taxon>
        <taxon>Magnoliopsida</taxon>
        <taxon>Ranunculales</taxon>
        <taxon>Papaveraceae</taxon>
        <taxon>Papaveroideae</taxon>
        <taxon>Papaver</taxon>
    </lineage>
</organism>
<accession>A0AAD4XRU2</accession>
<evidence type="ECO:0000313" key="3">
    <source>
        <dbReference type="Proteomes" id="UP001202328"/>
    </source>
</evidence>
<proteinExistence type="predicted"/>
<dbReference type="Proteomes" id="UP001202328">
    <property type="component" value="Unassembled WGS sequence"/>
</dbReference>
<evidence type="ECO:0000256" key="1">
    <source>
        <dbReference type="SAM" id="MobiDB-lite"/>
    </source>
</evidence>
<gene>
    <name evidence="2" type="ORF">MKW98_019167</name>
</gene>
<evidence type="ECO:0000313" key="2">
    <source>
        <dbReference type="EMBL" id="KAI3948417.1"/>
    </source>
</evidence>
<keyword evidence="3" id="KW-1185">Reference proteome</keyword>
<feature type="compositionally biased region" description="Basic and acidic residues" evidence="1">
    <location>
        <begin position="11"/>
        <end position="21"/>
    </location>
</feature>